<evidence type="ECO:0000256" key="1">
    <source>
        <dbReference type="ARBA" id="ARBA00004123"/>
    </source>
</evidence>
<evidence type="ECO:0000256" key="6">
    <source>
        <dbReference type="ARBA" id="ARBA00022691"/>
    </source>
</evidence>
<keyword evidence="7" id="KW-0539">Nucleus</keyword>
<keyword evidence="3" id="KW-0158">Chromosome</keyword>
<dbReference type="Proteomes" id="UP000289340">
    <property type="component" value="Chromosome 10"/>
</dbReference>
<dbReference type="EMBL" id="QZWG01000010">
    <property type="protein sequence ID" value="RZB89832.1"/>
    <property type="molecule type" value="Genomic_DNA"/>
</dbReference>
<dbReference type="GO" id="GO:0032259">
    <property type="term" value="P:methylation"/>
    <property type="evidence" value="ECO:0007669"/>
    <property type="project" value="UniProtKB-KW"/>
</dbReference>
<keyword evidence="5 8" id="KW-0808">Transferase</keyword>
<comment type="subcellular location">
    <subcellularLocation>
        <location evidence="2">Chromosome</location>
    </subcellularLocation>
    <subcellularLocation>
        <location evidence="1">Nucleus</location>
    </subcellularLocation>
</comment>
<keyword evidence="6" id="KW-0949">S-adenosyl-L-methionine</keyword>
<protein>
    <submittedName>
        <fullName evidence="8">Histone-lysine N-methyltransferase ASHR3</fullName>
    </submittedName>
</protein>
<organism evidence="8 9">
    <name type="scientific">Glycine soja</name>
    <name type="common">Wild soybean</name>
    <dbReference type="NCBI Taxonomy" id="3848"/>
    <lineage>
        <taxon>Eukaryota</taxon>
        <taxon>Viridiplantae</taxon>
        <taxon>Streptophyta</taxon>
        <taxon>Embryophyta</taxon>
        <taxon>Tracheophyta</taxon>
        <taxon>Spermatophyta</taxon>
        <taxon>Magnoliopsida</taxon>
        <taxon>eudicotyledons</taxon>
        <taxon>Gunneridae</taxon>
        <taxon>Pentapetalae</taxon>
        <taxon>rosids</taxon>
        <taxon>fabids</taxon>
        <taxon>Fabales</taxon>
        <taxon>Fabaceae</taxon>
        <taxon>Papilionoideae</taxon>
        <taxon>50 kb inversion clade</taxon>
        <taxon>NPAAA clade</taxon>
        <taxon>indigoferoid/millettioid clade</taxon>
        <taxon>Phaseoleae</taxon>
        <taxon>Glycine</taxon>
        <taxon>Glycine subgen. Soja</taxon>
    </lineage>
</organism>
<sequence>QVYFICKKKQFRCVRCKVAFHSKCSPWSDSMLQLKDHPGHTVCWRHPYDWRLDRKEVFCRLPLPFINEEFKIDFTWKDMDSKMEQPRP</sequence>
<evidence type="ECO:0000256" key="4">
    <source>
        <dbReference type="ARBA" id="ARBA00022603"/>
    </source>
</evidence>
<dbReference type="AlphaFoldDB" id="A0A445IUU2"/>
<evidence type="ECO:0000256" key="5">
    <source>
        <dbReference type="ARBA" id="ARBA00022679"/>
    </source>
</evidence>
<evidence type="ECO:0000256" key="2">
    <source>
        <dbReference type="ARBA" id="ARBA00004286"/>
    </source>
</evidence>
<dbReference type="GO" id="GO:0008168">
    <property type="term" value="F:methyltransferase activity"/>
    <property type="evidence" value="ECO:0007669"/>
    <property type="project" value="UniProtKB-KW"/>
</dbReference>
<proteinExistence type="predicted"/>
<feature type="non-terminal residue" evidence="8">
    <location>
        <position position="1"/>
    </location>
</feature>
<dbReference type="PANTHER" id="PTHR22884">
    <property type="entry name" value="SET DOMAIN PROTEINS"/>
    <property type="match status" value="1"/>
</dbReference>
<evidence type="ECO:0000313" key="9">
    <source>
        <dbReference type="Proteomes" id="UP000289340"/>
    </source>
</evidence>
<accession>A0A445IUU2</accession>
<evidence type="ECO:0000256" key="7">
    <source>
        <dbReference type="ARBA" id="ARBA00023242"/>
    </source>
</evidence>
<dbReference type="GO" id="GO:0005694">
    <property type="term" value="C:chromosome"/>
    <property type="evidence" value="ECO:0007669"/>
    <property type="project" value="UniProtKB-SubCell"/>
</dbReference>
<keyword evidence="4 8" id="KW-0489">Methyltransferase</keyword>
<gene>
    <name evidence="8" type="ORF">D0Y65_028538</name>
</gene>
<dbReference type="InterPro" id="IPR050777">
    <property type="entry name" value="SET2_Histone-Lys_MeTrsfase"/>
</dbReference>
<evidence type="ECO:0000256" key="3">
    <source>
        <dbReference type="ARBA" id="ARBA00022454"/>
    </source>
</evidence>
<evidence type="ECO:0000313" key="8">
    <source>
        <dbReference type="EMBL" id="RZB89832.1"/>
    </source>
</evidence>
<dbReference type="GO" id="GO:0005634">
    <property type="term" value="C:nucleus"/>
    <property type="evidence" value="ECO:0007669"/>
    <property type="project" value="UniProtKB-SubCell"/>
</dbReference>
<name>A0A445IUU2_GLYSO</name>
<comment type="caution">
    <text evidence="8">The sequence shown here is derived from an EMBL/GenBank/DDBJ whole genome shotgun (WGS) entry which is preliminary data.</text>
</comment>
<keyword evidence="9" id="KW-1185">Reference proteome</keyword>
<reference evidence="8 9" key="1">
    <citation type="submission" date="2018-09" db="EMBL/GenBank/DDBJ databases">
        <title>A high-quality reference genome of wild soybean provides a powerful tool to mine soybean genomes.</title>
        <authorList>
            <person name="Xie M."/>
            <person name="Chung C.Y.L."/>
            <person name="Li M.-W."/>
            <person name="Wong F.-L."/>
            <person name="Chan T.-F."/>
            <person name="Lam H.-M."/>
        </authorList>
    </citation>
    <scope>NUCLEOTIDE SEQUENCE [LARGE SCALE GENOMIC DNA]</scope>
    <source>
        <strain evidence="9">cv. W05</strain>
        <tissue evidence="8">Hypocotyl of etiolated seedlings</tissue>
    </source>
</reference>